<evidence type="ECO:0000313" key="1">
    <source>
        <dbReference type="EMBL" id="BDX05987.1"/>
    </source>
</evidence>
<dbReference type="Gene3D" id="3.40.190.10">
    <property type="entry name" value="Periplasmic binding protein-like II"/>
    <property type="match status" value="2"/>
</dbReference>
<reference evidence="1" key="1">
    <citation type="submission" date="2023-01" db="EMBL/GenBank/DDBJ databases">
        <title>Complete genome sequence of Planctobacterium marinum strain Dej080120_11.</title>
        <authorList>
            <person name="Ueki S."/>
            <person name="Maruyama F."/>
        </authorList>
    </citation>
    <scope>NUCLEOTIDE SEQUENCE</scope>
    <source>
        <strain evidence="1">Dej080120_11</strain>
    </source>
</reference>
<dbReference type="EMBL" id="AP027272">
    <property type="protein sequence ID" value="BDX05987.1"/>
    <property type="molecule type" value="Genomic_DNA"/>
</dbReference>
<accession>A0AA48KRC9</accession>
<dbReference type="Proteomes" id="UP001333710">
    <property type="component" value="Chromosome"/>
</dbReference>
<proteinExistence type="predicted"/>
<dbReference type="KEGG" id="pmaw:MACH26_15080"/>
<organism evidence="1 2">
    <name type="scientific">Planctobacterium marinum</name>
    <dbReference type="NCBI Taxonomy" id="1631968"/>
    <lineage>
        <taxon>Bacteria</taxon>
        <taxon>Pseudomonadati</taxon>
        <taxon>Pseudomonadota</taxon>
        <taxon>Gammaproteobacteria</taxon>
        <taxon>Alteromonadales</taxon>
        <taxon>Alteromonadaceae</taxon>
        <taxon>Planctobacterium</taxon>
    </lineage>
</organism>
<gene>
    <name evidence="1" type="ORF">MACH26_15080</name>
</gene>
<dbReference type="SUPFAM" id="SSF53850">
    <property type="entry name" value="Periplasmic binding protein-like II"/>
    <property type="match status" value="1"/>
</dbReference>
<evidence type="ECO:0008006" key="3">
    <source>
        <dbReference type="Google" id="ProtNLM"/>
    </source>
</evidence>
<evidence type="ECO:0000313" key="2">
    <source>
        <dbReference type="Proteomes" id="UP001333710"/>
    </source>
</evidence>
<sequence length="283" mass="31876">MILGIFIINLSQHYYMLSNKLIIWGILSLFIATYPCVADDYRDTAKPIATLKFDISGSSAWYPYFIPDAEHPGIVAELVSAVLARANILGVPTELPPKRTLMALEKGELDFDVTSPSWFAGHKIPEGFVISEGLIEIREYLVTLPENQHLFSTLDQMHHQQIGTVRGYLYNNDAMFERVDFNSEYQLIKALQIGRIQAVIMGDLPASYWAEQIGINIAYGAQHSEGDLHFRLREEHAHLLAPINKAIDNLKNEGKVEQITSHYIKHTEQNSSSKLVNPSLLAN</sequence>
<keyword evidence="2" id="KW-1185">Reference proteome</keyword>
<name>A0AA48KRC9_9ALTE</name>
<dbReference type="AlphaFoldDB" id="A0AA48KRC9"/>
<protein>
    <recommendedName>
        <fullName evidence="3">Solute-binding protein family 3/N-terminal domain-containing protein</fullName>
    </recommendedName>
</protein>